<keyword evidence="3" id="KW-1185">Reference proteome</keyword>
<evidence type="ECO:0000313" key="2">
    <source>
        <dbReference type="EMBL" id="MFD1632595.1"/>
    </source>
</evidence>
<evidence type="ECO:0000256" key="1">
    <source>
        <dbReference type="SAM" id="MobiDB-lite"/>
    </source>
</evidence>
<gene>
    <name evidence="2" type="ORF">ACFSBJ_02365</name>
</gene>
<sequence length="196" mass="20565">MHPRESQRSPRAALEALVSPPPPRVRDRSVDTGGNTGPTVAPSTRPDAVDLACWTPLAEGQPRSGWADAEGGRPPTATLLADPAVPGDTGGPVEHTLVLGATTPVRTVRVDYGSLDAAAARTRDLQVRTDDDRTVEATSWQVTTDGALVARFADPPTDCTLFVEYGVTRNPAGGHHTVGVVVNGRRPVEARLVVVG</sequence>
<feature type="region of interest" description="Disordered" evidence="1">
    <location>
        <begin position="1"/>
        <end position="46"/>
    </location>
</feature>
<reference evidence="2 3" key="1">
    <citation type="journal article" date="2019" name="Int. J. Syst. Evol. Microbiol.">
        <title>The Global Catalogue of Microorganisms (GCM) 10K type strain sequencing project: providing services to taxonomists for standard genome sequencing and annotation.</title>
        <authorList>
            <consortium name="The Broad Institute Genomics Platform"/>
            <consortium name="The Broad Institute Genome Sequencing Center for Infectious Disease"/>
            <person name="Wu L."/>
            <person name="Ma J."/>
        </authorList>
    </citation>
    <scope>NUCLEOTIDE SEQUENCE [LARGE SCALE GENOMIC DNA]</scope>
    <source>
        <strain evidence="2 3">CGMCC 1.10594</strain>
    </source>
</reference>
<organism evidence="2 3">
    <name type="scientific">Haloplanus ruber</name>
    <dbReference type="NCBI Taxonomy" id="869892"/>
    <lineage>
        <taxon>Archaea</taxon>
        <taxon>Methanobacteriati</taxon>
        <taxon>Methanobacteriota</taxon>
        <taxon>Stenosarchaea group</taxon>
        <taxon>Halobacteria</taxon>
        <taxon>Halobacteriales</taxon>
        <taxon>Haloferacaceae</taxon>
        <taxon>Haloplanus</taxon>
    </lineage>
</organism>
<protein>
    <submittedName>
        <fullName evidence="2">Uncharacterized protein</fullName>
    </submittedName>
</protein>
<accession>A0ABD6CU71</accession>
<dbReference type="EMBL" id="JBHUDL010000004">
    <property type="protein sequence ID" value="MFD1632595.1"/>
    <property type="molecule type" value="Genomic_DNA"/>
</dbReference>
<dbReference type="Proteomes" id="UP001597075">
    <property type="component" value="Unassembled WGS sequence"/>
</dbReference>
<name>A0ABD6CU71_9EURY</name>
<proteinExistence type="predicted"/>
<dbReference type="AlphaFoldDB" id="A0ABD6CU71"/>
<evidence type="ECO:0000313" key="3">
    <source>
        <dbReference type="Proteomes" id="UP001597075"/>
    </source>
</evidence>
<comment type="caution">
    <text evidence="2">The sequence shown here is derived from an EMBL/GenBank/DDBJ whole genome shotgun (WGS) entry which is preliminary data.</text>
</comment>
<dbReference type="RefSeq" id="WP_256406108.1">
    <property type="nucleotide sequence ID" value="NZ_CP187151.1"/>
</dbReference>